<evidence type="ECO:0000313" key="3">
    <source>
        <dbReference type="Proteomes" id="UP000249390"/>
    </source>
</evidence>
<keyword evidence="3" id="KW-1185">Reference proteome</keyword>
<reference evidence="2 3" key="1">
    <citation type="submission" date="2018-06" db="EMBL/GenBank/DDBJ databases">
        <title>The Genome of Cuscuta australis (Dodder) Provides Insight into the Evolution of Plant Parasitism.</title>
        <authorList>
            <person name="Liu H."/>
        </authorList>
    </citation>
    <scope>NUCLEOTIDE SEQUENCE [LARGE SCALE GENOMIC DNA]</scope>
    <source>
        <strain evidence="3">cv. Yunnan</strain>
        <tissue evidence="2">Vines</tissue>
    </source>
</reference>
<evidence type="ECO:0000313" key="2">
    <source>
        <dbReference type="EMBL" id="RAL46069.1"/>
    </source>
</evidence>
<name>A0A328DP21_9ASTE</name>
<evidence type="ECO:0000256" key="1">
    <source>
        <dbReference type="SAM" id="SignalP"/>
    </source>
</evidence>
<organism evidence="2 3">
    <name type="scientific">Cuscuta australis</name>
    <dbReference type="NCBI Taxonomy" id="267555"/>
    <lineage>
        <taxon>Eukaryota</taxon>
        <taxon>Viridiplantae</taxon>
        <taxon>Streptophyta</taxon>
        <taxon>Embryophyta</taxon>
        <taxon>Tracheophyta</taxon>
        <taxon>Spermatophyta</taxon>
        <taxon>Magnoliopsida</taxon>
        <taxon>eudicotyledons</taxon>
        <taxon>Gunneridae</taxon>
        <taxon>Pentapetalae</taxon>
        <taxon>asterids</taxon>
        <taxon>lamiids</taxon>
        <taxon>Solanales</taxon>
        <taxon>Convolvulaceae</taxon>
        <taxon>Cuscuteae</taxon>
        <taxon>Cuscuta</taxon>
        <taxon>Cuscuta subgen. Grammica</taxon>
        <taxon>Cuscuta sect. Cleistogrammica</taxon>
    </lineage>
</organism>
<dbReference type="AlphaFoldDB" id="A0A328DP21"/>
<dbReference type="PANTHER" id="PTHR36619:SF2">
    <property type="entry name" value="OS04G0208900 PROTEIN"/>
    <property type="match status" value="1"/>
</dbReference>
<dbReference type="PANTHER" id="PTHR36619">
    <property type="entry name" value="OS04G0208900 PROTEIN"/>
    <property type="match status" value="1"/>
</dbReference>
<dbReference type="EMBL" id="NQVE01000125">
    <property type="protein sequence ID" value="RAL46069.1"/>
    <property type="molecule type" value="Genomic_DNA"/>
</dbReference>
<protein>
    <submittedName>
        <fullName evidence="2">Uncharacterized protein</fullName>
    </submittedName>
</protein>
<dbReference type="Proteomes" id="UP000249390">
    <property type="component" value="Unassembled WGS sequence"/>
</dbReference>
<keyword evidence="1" id="KW-0732">Signal</keyword>
<comment type="caution">
    <text evidence="2">The sequence shown here is derived from an EMBL/GenBank/DDBJ whole genome shotgun (WGS) entry which is preliminary data.</text>
</comment>
<accession>A0A328DP21</accession>
<sequence>MSPHVISLQPYCKLFFVWMILLLSSSPTLFNHTVVEARAVAEPQHYDREERVTNKATLEPRLRHGRMPAFHGKEIRDCLPKGFRHASAPSRYVNYRIFGALNCSPRHRHHFQKP</sequence>
<gene>
    <name evidence="2" type="ORF">DM860_006223</name>
</gene>
<proteinExistence type="predicted"/>
<feature type="chain" id="PRO_5016234969" evidence="1">
    <location>
        <begin position="31"/>
        <end position="114"/>
    </location>
</feature>
<feature type="signal peptide" evidence="1">
    <location>
        <begin position="1"/>
        <end position="30"/>
    </location>
</feature>